<gene>
    <name evidence="2" type="ORF">PAXINDRAFT_19470</name>
</gene>
<evidence type="ECO:0000313" key="2">
    <source>
        <dbReference type="EMBL" id="KIJ07331.1"/>
    </source>
</evidence>
<name>A0A0C9TJ26_PAXIN</name>
<protein>
    <submittedName>
        <fullName evidence="2">Uncharacterized protein</fullName>
    </submittedName>
</protein>
<proteinExistence type="predicted"/>
<dbReference type="HOGENOM" id="CLU_2224055_0_0_1"/>
<sequence length="106" mass="11950">MSASSQLVALVNVDDRVPVWKQGSGWVDGQNASQMDRTLSVRDSRRLACLHSPHNSPKTIHNDRQSRHWLKRHEAMNRPLSAVDSPTIFPPETSITRLPELSEEAN</sequence>
<feature type="region of interest" description="Disordered" evidence="1">
    <location>
        <begin position="80"/>
        <end position="106"/>
    </location>
</feature>
<evidence type="ECO:0000313" key="3">
    <source>
        <dbReference type="Proteomes" id="UP000053647"/>
    </source>
</evidence>
<organism evidence="2 3">
    <name type="scientific">Paxillus involutus ATCC 200175</name>
    <dbReference type="NCBI Taxonomy" id="664439"/>
    <lineage>
        <taxon>Eukaryota</taxon>
        <taxon>Fungi</taxon>
        <taxon>Dikarya</taxon>
        <taxon>Basidiomycota</taxon>
        <taxon>Agaricomycotina</taxon>
        <taxon>Agaricomycetes</taxon>
        <taxon>Agaricomycetidae</taxon>
        <taxon>Boletales</taxon>
        <taxon>Paxilineae</taxon>
        <taxon>Paxillaceae</taxon>
        <taxon>Paxillus</taxon>
    </lineage>
</organism>
<reference evidence="2 3" key="1">
    <citation type="submission" date="2014-06" db="EMBL/GenBank/DDBJ databases">
        <authorList>
            <consortium name="DOE Joint Genome Institute"/>
            <person name="Kuo A."/>
            <person name="Kohler A."/>
            <person name="Nagy L.G."/>
            <person name="Floudas D."/>
            <person name="Copeland A."/>
            <person name="Barry K.W."/>
            <person name="Cichocki N."/>
            <person name="Veneault-Fourrey C."/>
            <person name="LaButti K."/>
            <person name="Lindquist E.A."/>
            <person name="Lipzen A."/>
            <person name="Lundell T."/>
            <person name="Morin E."/>
            <person name="Murat C."/>
            <person name="Sun H."/>
            <person name="Tunlid A."/>
            <person name="Henrissat B."/>
            <person name="Grigoriev I.V."/>
            <person name="Hibbett D.S."/>
            <person name="Martin F."/>
            <person name="Nordberg H.P."/>
            <person name="Cantor M.N."/>
            <person name="Hua S.X."/>
        </authorList>
    </citation>
    <scope>NUCLEOTIDE SEQUENCE [LARGE SCALE GENOMIC DNA]</scope>
    <source>
        <strain evidence="2 3">ATCC 200175</strain>
    </source>
</reference>
<dbReference type="Proteomes" id="UP000053647">
    <property type="component" value="Unassembled WGS sequence"/>
</dbReference>
<dbReference type="EMBL" id="KN819930">
    <property type="protein sequence ID" value="KIJ07331.1"/>
    <property type="molecule type" value="Genomic_DNA"/>
</dbReference>
<keyword evidence="3" id="KW-1185">Reference proteome</keyword>
<dbReference type="AlphaFoldDB" id="A0A0C9TJ26"/>
<evidence type="ECO:0000256" key="1">
    <source>
        <dbReference type="SAM" id="MobiDB-lite"/>
    </source>
</evidence>
<accession>A0A0C9TJ26</accession>
<reference evidence="3" key="2">
    <citation type="submission" date="2015-01" db="EMBL/GenBank/DDBJ databases">
        <title>Evolutionary Origins and Diversification of the Mycorrhizal Mutualists.</title>
        <authorList>
            <consortium name="DOE Joint Genome Institute"/>
            <consortium name="Mycorrhizal Genomics Consortium"/>
            <person name="Kohler A."/>
            <person name="Kuo A."/>
            <person name="Nagy L.G."/>
            <person name="Floudas D."/>
            <person name="Copeland A."/>
            <person name="Barry K.W."/>
            <person name="Cichocki N."/>
            <person name="Veneault-Fourrey C."/>
            <person name="LaButti K."/>
            <person name="Lindquist E.A."/>
            <person name="Lipzen A."/>
            <person name="Lundell T."/>
            <person name="Morin E."/>
            <person name="Murat C."/>
            <person name="Riley R."/>
            <person name="Ohm R."/>
            <person name="Sun H."/>
            <person name="Tunlid A."/>
            <person name="Henrissat B."/>
            <person name="Grigoriev I.V."/>
            <person name="Hibbett D.S."/>
            <person name="Martin F."/>
        </authorList>
    </citation>
    <scope>NUCLEOTIDE SEQUENCE [LARGE SCALE GENOMIC DNA]</scope>
    <source>
        <strain evidence="3">ATCC 200175</strain>
    </source>
</reference>